<dbReference type="KEGG" id="dpx:DAPPUDRAFT_303024"/>
<organism evidence="2 3">
    <name type="scientific">Daphnia pulex</name>
    <name type="common">Water flea</name>
    <dbReference type="NCBI Taxonomy" id="6669"/>
    <lineage>
        <taxon>Eukaryota</taxon>
        <taxon>Metazoa</taxon>
        <taxon>Ecdysozoa</taxon>
        <taxon>Arthropoda</taxon>
        <taxon>Crustacea</taxon>
        <taxon>Branchiopoda</taxon>
        <taxon>Diplostraca</taxon>
        <taxon>Cladocera</taxon>
        <taxon>Anomopoda</taxon>
        <taxon>Daphniidae</taxon>
        <taxon>Daphnia</taxon>
    </lineage>
</organism>
<feature type="transmembrane region" description="Helical" evidence="1">
    <location>
        <begin position="90"/>
        <end position="107"/>
    </location>
</feature>
<protein>
    <submittedName>
        <fullName evidence="2">Uncharacterized protein</fullName>
    </submittedName>
</protein>
<evidence type="ECO:0000313" key="2">
    <source>
        <dbReference type="EMBL" id="EFX89604.1"/>
    </source>
</evidence>
<evidence type="ECO:0000256" key="1">
    <source>
        <dbReference type="SAM" id="Phobius"/>
    </source>
</evidence>
<reference evidence="2 3" key="1">
    <citation type="journal article" date="2011" name="Science">
        <title>The ecoresponsive genome of Daphnia pulex.</title>
        <authorList>
            <person name="Colbourne J.K."/>
            <person name="Pfrender M.E."/>
            <person name="Gilbert D."/>
            <person name="Thomas W.K."/>
            <person name="Tucker A."/>
            <person name="Oakley T.H."/>
            <person name="Tokishita S."/>
            <person name="Aerts A."/>
            <person name="Arnold G.J."/>
            <person name="Basu M.K."/>
            <person name="Bauer D.J."/>
            <person name="Caceres C.E."/>
            <person name="Carmel L."/>
            <person name="Casola C."/>
            <person name="Choi J.H."/>
            <person name="Detter J.C."/>
            <person name="Dong Q."/>
            <person name="Dusheyko S."/>
            <person name="Eads B.D."/>
            <person name="Frohlich T."/>
            <person name="Geiler-Samerotte K.A."/>
            <person name="Gerlach D."/>
            <person name="Hatcher P."/>
            <person name="Jogdeo S."/>
            <person name="Krijgsveld J."/>
            <person name="Kriventseva E.V."/>
            <person name="Kultz D."/>
            <person name="Laforsch C."/>
            <person name="Lindquist E."/>
            <person name="Lopez J."/>
            <person name="Manak J.R."/>
            <person name="Muller J."/>
            <person name="Pangilinan J."/>
            <person name="Patwardhan R.P."/>
            <person name="Pitluck S."/>
            <person name="Pritham E.J."/>
            <person name="Rechtsteiner A."/>
            <person name="Rho M."/>
            <person name="Rogozin I.B."/>
            <person name="Sakarya O."/>
            <person name="Salamov A."/>
            <person name="Schaack S."/>
            <person name="Shapiro H."/>
            <person name="Shiga Y."/>
            <person name="Skalitzky C."/>
            <person name="Smith Z."/>
            <person name="Souvorov A."/>
            <person name="Sung W."/>
            <person name="Tang Z."/>
            <person name="Tsuchiya D."/>
            <person name="Tu H."/>
            <person name="Vos H."/>
            <person name="Wang M."/>
            <person name="Wolf Y.I."/>
            <person name="Yamagata H."/>
            <person name="Yamada T."/>
            <person name="Ye Y."/>
            <person name="Shaw J.R."/>
            <person name="Andrews J."/>
            <person name="Crease T.J."/>
            <person name="Tang H."/>
            <person name="Lucas S.M."/>
            <person name="Robertson H.M."/>
            <person name="Bork P."/>
            <person name="Koonin E.V."/>
            <person name="Zdobnov E.M."/>
            <person name="Grigoriev I.V."/>
            <person name="Lynch M."/>
            <person name="Boore J.L."/>
        </authorList>
    </citation>
    <scope>NUCLEOTIDE SEQUENCE [LARGE SCALE GENOMIC DNA]</scope>
</reference>
<keyword evidence="1" id="KW-1133">Transmembrane helix</keyword>
<name>E9FTQ0_DAPPU</name>
<dbReference type="HOGENOM" id="CLU_2186556_0_0_1"/>
<dbReference type="AlphaFoldDB" id="E9FTQ0"/>
<accession>E9FTQ0</accession>
<dbReference type="Proteomes" id="UP000000305">
    <property type="component" value="Unassembled WGS sequence"/>
</dbReference>
<dbReference type="InParanoid" id="E9FTQ0"/>
<sequence length="109" mass="11574">MESHQLNGNAAAAIAIAVLVMIVSVMAQSGETDCSSQSYREESLNIEKPEPIPPFLQECIATNQIQSEGTTLFFGGISPAPHRSGSPRNLLCHLLIGICSILGLVLGRL</sequence>
<feature type="transmembrane region" description="Helical" evidence="1">
    <location>
        <begin position="6"/>
        <end position="27"/>
    </location>
</feature>
<gene>
    <name evidence="2" type="ORF">DAPPUDRAFT_303024</name>
</gene>
<dbReference type="EMBL" id="GL732524">
    <property type="protein sequence ID" value="EFX89604.1"/>
    <property type="molecule type" value="Genomic_DNA"/>
</dbReference>
<keyword evidence="1" id="KW-0812">Transmembrane</keyword>
<proteinExistence type="predicted"/>
<keyword evidence="1" id="KW-0472">Membrane</keyword>
<evidence type="ECO:0000313" key="3">
    <source>
        <dbReference type="Proteomes" id="UP000000305"/>
    </source>
</evidence>
<keyword evidence="3" id="KW-1185">Reference proteome</keyword>